<dbReference type="GO" id="GO:0016628">
    <property type="term" value="F:oxidoreductase activity, acting on the CH-CH group of donors, NAD or NADP as acceptor"/>
    <property type="evidence" value="ECO:0007669"/>
    <property type="project" value="InterPro"/>
</dbReference>
<dbReference type="PANTHER" id="PTHR42685">
    <property type="entry name" value="GERANYLGERANYL DIPHOSPHATE REDUCTASE"/>
    <property type="match status" value="1"/>
</dbReference>
<dbReference type="AlphaFoldDB" id="A0A1F4U2Q4"/>
<organism evidence="2 3">
    <name type="scientific">candidate division WOR-3 bacterium RBG_13_43_14</name>
    <dbReference type="NCBI Taxonomy" id="1802590"/>
    <lineage>
        <taxon>Bacteria</taxon>
        <taxon>Bacteria division WOR-3</taxon>
    </lineage>
</organism>
<dbReference type="PANTHER" id="PTHR42685:SF22">
    <property type="entry name" value="CONDITIONED MEDIUM FACTOR RECEPTOR 1"/>
    <property type="match status" value="1"/>
</dbReference>
<dbReference type="InterPro" id="IPR023753">
    <property type="entry name" value="FAD/NAD-binding_dom"/>
</dbReference>
<dbReference type="EMBL" id="MEUM01000140">
    <property type="protein sequence ID" value="OGC39258.1"/>
    <property type="molecule type" value="Genomic_DNA"/>
</dbReference>
<dbReference type="Pfam" id="PF07992">
    <property type="entry name" value="Pyr_redox_2"/>
    <property type="match status" value="1"/>
</dbReference>
<dbReference type="Gene3D" id="3.50.50.60">
    <property type="entry name" value="FAD/NAD(P)-binding domain"/>
    <property type="match status" value="1"/>
</dbReference>
<comment type="caution">
    <text evidence="2">The sequence shown here is derived from an EMBL/GenBank/DDBJ whole genome shotgun (WGS) entry which is preliminary data.</text>
</comment>
<gene>
    <name evidence="2" type="ORF">A2Y85_02805</name>
</gene>
<accession>A0A1F4U2Q4</accession>
<dbReference type="PRINTS" id="PR00420">
    <property type="entry name" value="RNGMNOXGNASE"/>
</dbReference>
<dbReference type="InterPro" id="IPR011777">
    <property type="entry name" value="Geranylgeranyl_Rdtase_fam"/>
</dbReference>
<name>A0A1F4U2Q4_UNCW3</name>
<dbReference type="Proteomes" id="UP000177025">
    <property type="component" value="Unassembled WGS sequence"/>
</dbReference>
<proteinExistence type="predicted"/>
<dbReference type="NCBIfam" id="TIGR02032">
    <property type="entry name" value="GG-red-SF"/>
    <property type="match status" value="1"/>
</dbReference>
<dbReference type="InterPro" id="IPR036188">
    <property type="entry name" value="FAD/NAD-bd_sf"/>
</dbReference>
<dbReference type="SUPFAM" id="SSF51905">
    <property type="entry name" value="FAD/NAD(P)-binding domain"/>
    <property type="match status" value="1"/>
</dbReference>
<evidence type="ECO:0000259" key="1">
    <source>
        <dbReference type="Pfam" id="PF07992"/>
    </source>
</evidence>
<sequence length="378" mass="42405">MKRVRDIAIVGAGPIGSYTAYQFAERGYTVSLFDSQKQIGKDVICAGVIGKSAFQRYDLPAESILERISSVNLLAPSGQRLEYDPHEVFAYIVDRDVFDQGLFQQAKKSGVEIHLGKKITKLSKQNKYWELKAGRIIYRAKYVILATGINFQLHHCAGLSKPAKFLYGSQIELPGIHPHNLVHIYMSRSFAPGSFGWVVPAGNSIRIGLILSRKGKNWLKKMLEHLKYSAAGIDRAIKVKPIVFGPIARSAGDHIIALGEAAGQIKTTTGGGIFYGLLSSEIALDKIEKSIKGNGDLMDYDLTWRSAFASELDIGVRLRKIANQVNDKDIEKLFAFVKKHRFWVDLLMPRINFDFHSNFMYFCIKSFSSLLNIREEKN</sequence>
<evidence type="ECO:0000313" key="3">
    <source>
        <dbReference type="Proteomes" id="UP000177025"/>
    </source>
</evidence>
<evidence type="ECO:0000313" key="2">
    <source>
        <dbReference type="EMBL" id="OGC39258.1"/>
    </source>
</evidence>
<dbReference type="InterPro" id="IPR050407">
    <property type="entry name" value="Geranylgeranyl_reductase"/>
</dbReference>
<feature type="domain" description="FAD/NAD(P)-binding" evidence="1">
    <location>
        <begin position="6"/>
        <end position="161"/>
    </location>
</feature>
<reference evidence="2 3" key="1">
    <citation type="journal article" date="2016" name="Nat. Commun.">
        <title>Thousands of microbial genomes shed light on interconnected biogeochemical processes in an aquifer system.</title>
        <authorList>
            <person name="Anantharaman K."/>
            <person name="Brown C.T."/>
            <person name="Hug L.A."/>
            <person name="Sharon I."/>
            <person name="Castelle C.J."/>
            <person name="Probst A.J."/>
            <person name="Thomas B.C."/>
            <person name="Singh A."/>
            <person name="Wilkins M.J."/>
            <person name="Karaoz U."/>
            <person name="Brodie E.L."/>
            <person name="Williams K.H."/>
            <person name="Hubbard S.S."/>
            <person name="Banfield J.F."/>
        </authorList>
    </citation>
    <scope>NUCLEOTIDE SEQUENCE [LARGE SCALE GENOMIC DNA]</scope>
</reference>
<protein>
    <recommendedName>
        <fullName evidence="1">FAD/NAD(P)-binding domain-containing protein</fullName>
    </recommendedName>
</protein>